<feature type="compositionally biased region" description="Polar residues" evidence="1">
    <location>
        <begin position="7"/>
        <end position="25"/>
    </location>
</feature>
<reference evidence="3 4" key="1">
    <citation type="submission" date="2020-02" db="EMBL/GenBank/DDBJ databases">
        <title>Genome sequences of Thiorhodococcus mannitoliphagus and Thiorhodococcus minor, purple sulfur photosynthetic bacteria in the gammaproteobacterial family, Chromatiaceae.</title>
        <authorList>
            <person name="Aviles F.A."/>
            <person name="Meyer T.E."/>
            <person name="Kyndt J.A."/>
        </authorList>
    </citation>
    <scope>NUCLEOTIDE SEQUENCE [LARGE SCALE GENOMIC DNA]</scope>
    <source>
        <strain evidence="3 4">DSM 11518</strain>
    </source>
</reference>
<comment type="caution">
    <text evidence="3">The sequence shown here is derived from an EMBL/GenBank/DDBJ whole genome shotgun (WGS) entry which is preliminary data.</text>
</comment>
<feature type="domain" description="DUF4832" evidence="2">
    <location>
        <begin position="652"/>
        <end position="787"/>
    </location>
</feature>
<dbReference type="InterPro" id="IPR032267">
    <property type="entry name" value="DUF4832"/>
</dbReference>
<evidence type="ECO:0000313" key="3">
    <source>
        <dbReference type="EMBL" id="NEV62835.1"/>
    </source>
</evidence>
<evidence type="ECO:0000256" key="1">
    <source>
        <dbReference type="SAM" id="MobiDB-lite"/>
    </source>
</evidence>
<name>A0A6M0K3E0_9GAMM</name>
<accession>A0A6M0K3E0</accession>
<evidence type="ECO:0000313" key="4">
    <source>
        <dbReference type="Proteomes" id="UP000483379"/>
    </source>
</evidence>
<dbReference type="AlphaFoldDB" id="A0A6M0K3E0"/>
<dbReference type="RefSeq" id="WP_164453302.1">
    <property type="nucleotide sequence ID" value="NZ_JAAIJQ010000036.1"/>
</dbReference>
<sequence length="824" mass="89136">MSKHTESLISMQQQPRVSPEESSPIETAVRRDLSGLKYFGTVLIASGALYGNAQAAIETCGAPDLKLSSETAVLLWKDCGTGAWSVTAASGGTKGTTKFEGRVTADQDASLVAGINLESNDVVDASDPRAIAYKLNVMAPWYDGFELKHPSGASVCFDVSTSGIPLLVGPNRTPVTTPVDLSTMAACGATDDNPATEGDPGYNAATDEGTFLWQDADTGAWHLRIAGGGSSSYDNNDGSITSDQPLASVAGYSLESNDVVDTSTQEVVDYDLIVGGVYEDGIDFSLADGASACLNTGTGDASVYVGAERVAVSSPFDVRTLGACGEAPVTPEEPQTPSVETTYQVVTPQPLDAYAELRNPGRGLEQAGKLLNDGTFNRNAAMDADAEITYIRVPWANLEPNGDNQWNWSDLDAAIDESVARGKQVGISVISWKPILDSYNFQDAVPAWYKNDPRHVRCTDVGTPAGCTYYLVSSSLDCYASDQVCTNRWTFNHDDPRFIQEQVELIEAMRARYDNPQWAEKIAYMDIRSIGSWSENHTTGISIVGRSSRWPMPAWSNMKAILDAHLEYRYIPQIVNFDNDDDYREADGPHPWDYACSEAQLGGQTIGWRTDGIEVTLWEIDQVWSWSDAAKECWKTGPVYAEAMNGSGLVSADLTEGLSRLTNWHASGWNNKYSSSYPRDAAYTAEVDQWLLDAGYRLQVSEAVIPSIAAADEAFDVEVQLTNVGNAAFYRNFYALEVRFTPTSYGEDVIVKLPGELRSVQPGEPAITFAGSGSLPAGEYRVSVGLIQDAAFGSSFPVKLAQRADSCTQESSGWWCEIGTTVVE</sequence>
<dbReference type="SUPFAM" id="SSF51445">
    <property type="entry name" value="(Trans)glycosidases"/>
    <property type="match status" value="1"/>
</dbReference>
<gene>
    <name evidence="3" type="ORF">G3446_13200</name>
</gene>
<feature type="region of interest" description="Disordered" evidence="1">
    <location>
        <begin position="1"/>
        <end position="25"/>
    </location>
</feature>
<dbReference type="Pfam" id="PF16116">
    <property type="entry name" value="DUF4832"/>
    <property type="match status" value="1"/>
</dbReference>
<dbReference type="Proteomes" id="UP000483379">
    <property type="component" value="Unassembled WGS sequence"/>
</dbReference>
<dbReference type="EMBL" id="JAAIJQ010000036">
    <property type="protein sequence ID" value="NEV62835.1"/>
    <property type="molecule type" value="Genomic_DNA"/>
</dbReference>
<evidence type="ECO:0000259" key="2">
    <source>
        <dbReference type="Pfam" id="PF16116"/>
    </source>
</evidence>
<protein>
    <submittedName>
        <fullName evidence="3">DUF4832 domain-containing protein</fullName>
    </submittedName>
</protein>
<proteinExistence type="predicted"/>
<keyword evidence="4" id="KW-1185">Reference proteome</keyword>
<organism evidence="3 4">
    <name type="scientific">Thiorhodococcus minor</name>
    <dbReference type="NCBI Taxonomy" id="57489"/>
    <lineage>
        <taxon>Bacteria</taxon>
        <taxon>Pseudomonadati</taxon>
        <taxon>Pseudomonadota</taxon>
        <taxon>Gammaproteobacteria</taxon>
        <taxon>Chromatiales</taxon>
        <taxon>Chromatiaceae</taxon>
        <taxon>Thiorhodococcus</taxon>
    </lineage>
</organism>
<dbReference type="InterPro" id="IPR017853">
    <property type="entry name" value="GH"/>
</dbReference>